<dbReference type="InterPro" id="IPR050679">
    <property type="entry name" value="Bact_HTH_transcr_reg"/>
</dbReference>
<evidence type="ECO:0000256" key="1">
    <source>
        <dbReference type="ARBA" id="ARBA00023015"/>
    </source>
</evidence>
<keyword evidence="1" id="KW-0805">Transcription regulation</keyword>
<evidence type="ECO:0000259" key="5">
    <source>
        <dbReference type="SMART" id="SM00345"/>
    </source>
</evidence>
<keyword evidence="8" id="KW-1185">Reference proteome</keyword>
<gene>
    <name evidence="7" type="ORF">caldi_23510</name>
</gene>
<dbReference type="GO" id="GO:0045892">
    <property type="term" value="P:negative regulation of DNA-templated transcription"/>
    <property type="evidence" value="ECO:0007669"/>
    <property type="project" value="TreeGrafter"/>
</dbReference>
<dbReference type="InterPro" id="IPR028978">
    <property type="entry name" value="Chorismate_lyase_/UTRA_dom_sf"/>
</dbReference>
<evidence type="ECO:0000256" key="4">
    <source>
        <dbReference type="SAM" id="MobiDB-lite"/>
    </source>
</evidence>
<evidence type="ECO:0000259" key="6">
    <source>
        <dbReference type="SMART" id="SM00866"/>
    </source>
</evidence>
<dbReference type="PRINTS" id="PR00035">
    <property type="entry name" value="HTHGNTR"/>
</dbReference>
<keyword evidence="2" id="KW-0238">DNA-binding</keyword>
<feature type="compositionally biased region" description="Basic and acidic residues" evidence="4">
    <location>
        <begin position="1"/>
        <end position="10"/>
    </location>
</feature>
<dbReference type="CDD" id="cd07377">
    <property type="entry name" value="WHTH_GntR"/>
    <property type="match status" value="1"/>
</dbReference>
<feature type="domain" description="HTH gntR-type" evidence="5">
    <location>
        <begin position="73"/>
        <end position="132"/>
    </location>
</feature>
<accession>A0AA35G6G2</accession>
<protein>
    <submittedName>
        <fullName evidence="7">GntR family transcriptional regulator</fullName>
    </submittedName>
</protein>
<dbReference type="GO" id="GO:0003700">
    <property type="term" value="F:DNA-binding transcription factor activity"/>
    <property type="evidence" value="ECO:0007669"/>
    <property type="project" value="InterPro"/>
</dbReference>
<sequence length="302" mass="33307">MRSLHPDSGRVGRPFSSRPAFLPEPGPPEPGAVRRFPCGVQWARGFSHTVQEGKGETALPLNANSPIPLYHQLKSDLAARIAGGEWRPDEPIPSERELIERYGVSRTTVRQAISDLVAAGLLYRVQGRGTFVAPPHIVQTLAELTGFAEELRLRGLDPDVRVLDAHDAPLPPEPARALGMAPGEPAWRVRRVVSVDRSPLFVDDSYFHPELRDALSGRDVAGTSFYALLESKGWVIVRGEQRIAATLLDEAAAGLLRVPPGAPALAITRVTFAEGDRPVEWARALYRADRYQYLVELRRRAR</sequence>
<dbReference type="InterPro" id="IPR000524">
    <property type="entry name" value="Tscrpt_reg_HTH_GntR"/>
</dbReference>
<dbReference type="SUPFAM" id="SSF46785">
    <property type="entry name" value="Winged helix' DNA-binding domain"/>
    <property type="match status" value="1"/>
</dbReference>
<dbReference type="InterPro" id="IPR036388">
    <property type="entry name" value="WH-like_DNA-bd_sf"/>
</dbReference>
<reference evidence="7" key="1">
    <citation type="submission" date="2022-03" db="EMBL/GenBank/DDBJ databases">
        <title>Complete genome sequence of Caldinitratiruptor microaerophilus.</title>
        <authorList>
            <person name="Mukaiyama R."/>
            <person name="Nishiyama T."/>
            <person name="Ueda K."/>
        </authorList>
    </citation>
    <scope>NUCLEOTIDE SEQUENCE</scope>
    <source>
        <strain evidence="7">JCM 16183</strain>
    </source>
</reference>
<dbReference type="GO" id="GO:0003677">
    <property type="term" value="F:DNA binding"/>
    <property type="evidence" value="ECO:0007669"/>
    <property type="project" value="UniProtKB-KW"/>
</dbReference>
<keyword evidence="3" id="KW-0804">Transcription</keyword>
<dbReference type="PANTHER" id="PTHR44846">
    <property type="entry name" value="MANNOSYL-D-GLYCERATE TRANSPORT/METABOLISM SYSTEM REPRESSOR MNGR-RELATED"/>
    <property type="match status" value="1"/>
</dbReference>
<dbReference type="KEGG" id="cmic:caldi_23510"/>
<evidence type="ECO:0000256" key="2">
    <source>
        <dbReference type="ARBA" id="ARBA00023125"/>
    </source>
</evidence>
<feature type="domain" description="UbiC transcription regulator-associated" evidence="6">
    <location>
        <begin position="153"/>
        <end position="292"/>
    </location>
</feature>
<dbReference type="Gene3D" id="1.10.10.10">
    <property type="entry name" value="Winged helix-like DNA-binding domain superfamily/Winged helix DNA-binding domain"/>
    <property type="match status" value="1"/>
</dbReference>
<proteinExistence type="predicted"/>
<dbReference type="SMART" id="SM00866">
    <property type="entry name" value="UTRA"/>
    <property type="match status" value="1"/>
</dbReference>
<organism evidence="7 8">
    <name type="scientific">Caldinitratiruptor microaerophilus</name>
    <dbReference type="NCBI Taxonomy" id="671077"/>
    <lineage>
        <taxon>Bacteria</taxon>
        <taxon>Bacillati</taxon>
        <taxon>Bacillota</taxon>
        <taxon>Clostridia</taxon>
        <taxon>Eubacteriales</taxon>
        <taxon>Symbiobacteriaceae</taxon>
        <taxon>Caldinitratiruptor</taxon>
    </lineage>
</organism>
<evidence type="ECO:0000313" key="7">
    <source>
        <dbReference type="EMBL" id="BDG61261.1"/>
    </source>
</evidence>
<evidence type="ECO:0000313" key="8">
    <source>
        <dbReference type="Proteomes" id="UP001163687"/>
    </source>
</evidence>
<dbReference type="Proteomes" id="UP001163687">
    <property type="component" value="Chromosome"/>
</dbReference>
<dbReference type="EMBL" id="AP025628">
    <property type="protein sequence ID" value="BDG61261.1"/>
    <property type="molecule type" value="Genomic_DNA"/>
</dbReference>
<dbReference type="SUPFAM" id="SSF64288">
    <property type="entry name" value="Chorismate lyase-like"/>
    <property type="match status" value="1"/>
</dbReference>
<dbReference type="InterPro" id="IPR011663">
    <property type="entry name" value="UTRA"/>
</dbReference>
<feature type="region of interest" description="Disordered" evidence="4">
    <location>
        <begin position="1"/>
        <end position="34"/>
    </location>
</feature>
<dbReference type="AlphaFoldDB" id="A0AA35G6G2"/>
<evidence type="ECO:0000256" key="3">
    <source>
        <dbReference type="ARBA" id="ARBA00023163"/>
    </source>
</evidence>
<name>A0AA35G6G2_9FIRM</name>
<dbReference type="FunFam" id="1.10.10.10:FF:000079">
    <property type="entry name" value="GntR family transcriptional regulator"/>
    <property type="match status" value="1"/>
</dbReference>
<dbReference type="Pfam" id="PF07702">
    <property type="entry name" value="UTRA"/>
    <property type="match status" value="1"/>
</dbReference>
<dbReference type="Gene3D" id="3.40.1410.10">
    <property type="entry name" value="Chorismate lyase-like"/>
    <property type="match status" value="1"/>
</dbReference>
<dbReference type="InterPro" id="IPR036390">
    <property type="entry name" value="WH_DNA-bd_sf"/>
</dbReference>
<dbReference type="Pfam" id="PF00392">
    <property type="entry name" value="GntR"/>
    <property type="match status" value="1"/>
</dbReference>
<dbReference type="PANTHER" id="PTHR44846:SF1">
    <property type="entry name" value="MANNOSYL-D-GLYCERATE TRANSPORT_METABOLISM SYSTEM REPRESSOR MNGR-RELATED"/>
    <property type="match status" value="1"/>
</dbReference>
<dbReference type="SMART" id="SM00345">
    <property type="entry name" value="HTH_GNTR"/>
    <property type="match status" value="1"/>
</dbReference>